<feature type="compositionally biased region" description="Low complexity" evidence="1">
    <location>
        <begin position="209"/>
        <end position="218"/>
    </location>
</feature>
<feature type="compositionally biased region" description="Basic and acidic residues" evidence="1">
    <location>
        <begin position="250"/>
        <end position="262"/>
    </location>
</feature>
<dbReference type="EMBL" id="CAWUON010000351">
    <property type="protein sequence ID" value="CAK7275629.1"/>
    <property type="molecule type" value="Genomic_DNA"/>
</dbReference>
<feature type="region of interest" description="Disordered" evidence="1">
    <location>
        <begin position="209"/>
        <end position="383"/>
    </location>
</feature>
<reference evidence="2 3" key="1">
    <citation type="submission" date="2024-01" db="EMBL/GenBank/DDBJ databases">
        <authorList>
            <person name="Allen C."/>
            <person name="Tagirdzhanova G."/>
        </authorList>
    </citation>
    <scope>NUCLEOTIDE SEQUENCE [LARGE SCALE GENOMIC DNA]</scope>
    <source>
        <strain evidence="2 3">CBS 119000</strain>
    </source>
</reference>
<evidence type="ECO:0000313" key="3">
    <source>
        <dbReference type="Proteomes" id="UP001642502"/>
    </source>
</evidence>
<feature type="compositionally biased region" description="Low complexity" evidence="1">
    <location>
        <begin position="227"/>
        <end position="240"/>
    </location>
</feature>
<evidence type="ECO:0000256" key="1">
    <source>
        <dbReference type="SAM" id="MobiDB-lite"/>
    </source>
</evidence>
<dbReference type="Proteomes" id="UP001642502">
    <property type="component" value="Unassembled WGS sequence"/>
</dbReference>
<comment type="caution">
    <text evidence="2">The sequence shown here is derived from an EMBL/GenBank/DDBJ whole genome shotgun (WGS) entry which is preliminary data.</text>
</comment>
<name>A0ABP0E575_9PEZI</name>
<gene>
    <name evidence="2" type="ORF">SEPCBS119000_006769</name>
</gene>
<feature type="compositionally biased region" description="Low complexity" evidence="1">
    <location>
        <begin position="267"/>
        <end position="289"/>
    </location>
</feature>
<sequence length="383" mass="40422">PPADNRHLAILRLPSDTPFLQADTSTIKTAIAQLSPELCDGISSVARRDGGFLIAFSSPETLQHALEQHEKIAVTFSGTLSAVVNQVGYVLKRVPRHISLLATGLVPTKIEDILDVVEEKTGTRPLKAMWSTHDSEFSPVRTAIIFFKEKMAPFELWGSALSQPYIPHPKIPQCSACWEFHSTHSCRRNMLCEKIQAMKAKHKKQRLAARTAEKAAAAGSVTSTARAVAPPTKAPAGPAPTDSMAIDNDPAGKTKAVKDLHNKNHLAPQGTGKATAAGPKASNAPAAAPQTQGPVGPATCDNMAIDSSPSENTKAESAPAKKKRMASQSTEKSPAAASKPLTAPVVTLPTEIPARPDSPDSMAIDVEPTPSAEPATQSATNNA</sequence>
<feature type="non-terminal residue" evidence="2">
    <location>
        <position position="1"/>
    </location>
</feature>
<organism evidence="2 3">
    <name type="scientific">Sporothrix epigloea</name>
    <dbReference type="NCBI Taxonomy" id="1892477"/>
    <lineage>
        <taxon>Eukaryota</taxon>
        <taxon>Fungi</taxon>
        <taxon>Dikarya</taxon>
        <taxon>Ascomycota</taxon>
        <taxon>Pezizomycotina</taxon>
        <taxon>Sordariomycetes</taxon>
        <taxon>Sordariomycetidae</taxon>
        <taxon>Ophiostomatales</taxon>
        <taxon>Ophiostomataceae</taxon>
        <taxon>Sporothrix</taxon>
    </lineage>
</organism>
<accession>A0ABP0E575</accession>
<proteinExistence type="predicted"/>
<protein>
    <submittedName>
        <fullName evidence="2">Uncharacterized protein</fullName>
    </submittedName>
</protein>
<feature type="compositionally biased region" description="Polar residues" evidence="1">
    <location>
        <begin position="374"/>
        <end position="383"/>
    </location>
</feature>
<keyword evidence="3" id="KW-1185">Reference proteome</keyword>
<evidence type="ECO:0000313" key="2">
    <source>
        <dbReference type="EMBL" id="CAK7275629.1"/>
    </source>
</evidence>